<proteinExistence type="predicted"/>
<accession>A0ABT2JG33</accession>
<name>A0ABT2JG33_9PSEU</name>
<protein>
    <submittedName>
        <fullName evidence="3">Serine hydrolase</fullName>
    </submittedName>
</protein>
<evidence type="ECO:0000256" key="1">
    <source>
        <dbReference type="SAM" id="MobiDB-lite"/>
    </source>
</evidence>
<feature type="domain" description="Beta-lactamase-related" evidence="2">
    <location>
        <begin position="10"/>
        <end position="121"/>
    </location>
</feature>
<evidence type="ECO:0000313" key="3">
    <source>
        <dbReference type="EMBL" id="MCT2586504.1"/>
    </source>
</evidence>
<dbReference type="Proteomes" id="UP001156441">
    <property type="component" value="Unassembled WGS sequence"/>
</dbReference>
<dbReference type="Gene3D" id="3.40.710.10">
    <property type="entry name" value="DD-peptidase/beta-lactamase superfamily"/>
    <property type="match status" value="1"/>
</dbReference>
<sequence length="150" mass="16310">MPGNRAALPHPHAHGYEPLPTDPPRVVDATYMDPSLDWAAGEMISTTRDLTRFVTALLDGRLTSRESLAEMRRTTDAGPLFRYGLGLQEFTVPCADGPQPVWGHTGQLIGYLTVALADGEDTSMVLSLNPYEQDPPVEAVLAMAVSVFCR</sequence>
<keyword evidence="4" id="KW-1185">Reference proteome</keyword>
<dbReference type="Pfam" id="PF00144">
    <property type="entry name" value="Beta-lactamase"/>
    <property type="match status" value="1"/>
</dbReference>
<dbReference type="EMBL" id="JAFFZE010000019">
    <property type="protein sequence ID" value="MCT2586504.1"/>
    <property type="molecule type" value="Genomic_DNA"/>
</dbReference>
<dbReference type="SUPFAM" id="SSF56601">
    <property type="entry name" value="beta-lactamase/transpeptidase-like"/>
    <property type="match status" value="1"/>
</dbReference>
<dbReference type="GO" id="GO:0016787">
    <property type="term" value="F:hydrolase activity"/>
    <property type="evidence" value="ECO:0007669"/>
    <property type="project" value="UniProtKB-KW"/>
</dbReference>
<evidence type="ECO:0000313" key="4">
    <source>
        <dbReference type="Proteomes" id="UP001156441"/>
    </source>
</evidence>
<dbReference type="InterPro" id="IPR050491">
    <property type="entry name" value="AmpC-like"/>
</dbReference>
<dbReference type="PANTHER" id="PTHR46825">
    <property type="entry name" value="D-ALANYL-D-ALANINE-CARBOXYPEPTIDASE/ENDOPEPTIDASE AMPH"/>
    <property type="match status" value="1"/>
</dbReference>
<feature type="region of interest" description="Disordered" evidence="1">
    <location>
        <begin position="1"/>
        <end position="22"/>
    </location>
</feature>
<evidence type="ECO:0000259" key="2">
    <source>
        <dbReference type="Pfam" id="PF00144"/>
    </source>
</evidence>
<organism evidence="3 4">
    <name type="scientific">Actinophytocola gossypii</name>
    <dbReference type="NCBI Taxonomy" id="2812003"/>
    <lineage>
        <taxon>Bacteria</taxon>
        <taxon>Bacillati</taxon>
        <taxon>Actinomycetota</taxon>
        <taxon>Actinomycetes</taxon>
        <taxon>Pseudonocardiales</taxon>
        <taxon>Pseudonocardiaceae</taxon>
    </lineage>
</organism>
<comment type="caution">
    <text evidence="3">The sequence shown here is derived from an EMBL/GenBank/DDBJ whole genome shotgun (WGS) entry which is preliminary data.</text>
</comment>
<dbReference type="PANTHER" id="PTHR46825:SF7">
    <property type="entry name" value="D-ALANYL-D-ALANINE CARBOXYPEPTIDASE"/>
    <property type="match status" value="1"/>
</dbReference>
<keyword evidence="3" id="KW-0378">Hydrolase</keyword>
<dbReference type="InterPro" id="IPR001466">
    <property type="entry name" value="Beta-lactam-related"/>
</dbReference>
<gene>
    <name evidence="3" type="ORF">JT362_25600</name>
</gene>
<dbReference type="InterPro" id="IPR012338">
    <property type="entry name" value="Beta-lactam/transpept-like"/>
</dbReference>
<reference evidence="3 4" key="1">
    <citation type="submission" date="2021-02" db="EMBL/GenBank/DDBJ databases">
        <title>Actinophytocola xerophila sp. nov., isolated from soil of cotton cropping field.</title>
        <authorList>
            <person name="Huang R."/>
            <person name="Chen X."/>
            <person name="Ge X."/>
            <person name="Liu W."/>
        </authorList>
    </citation>
    <scope>NUCLEOTIDE SEQUENCE [LARGE SCALE GENOMIC DNA]</scope>
    <source>
        <strain evidence="3 4">S1-96</strain>
    </source>
</reference>